<sequence>MPPPPARPPIPMPMAGGRPQPGSHMRRLSTPTQRPGEGVEGARRAFEFSFESAVRPGTPAPATSPAAARSGALRVTSAPRVGGLYGQTYLGGQGGTRFDPSPRMDNWLERLQRLSLERHEDEEEEAGSSAAQSGDTAMARGVALDAKETARAGEKRSVTSKLTNLRPPDDDEDDDPIGPPRRATKRSRVGALFQRTLSRGGRLRAITTPVLLPSDGSVSGPPAAADNSPFVRPFSPFGLLSRAGGSAVPSMVASRTIKLCLVGDVAAGKTAFLNRTLPSVAPDTRSVLVRTASGALINVELWDFPGVVGAADRPGPLLSTFFHAAIICFSLEDRENLASIGEVWKPRLAASLHEELTLVLGFQRDKRPAFYPPLALSFLPPTAMKDGDEMGGTSWFNP</sequence>
<organism evidence="2 3">
    <name type="scientific">Staphylotrichum tortipilum</name>
    <dbReference type="NCBI Taxonomy" id="2831512"/>
    <lineage>
        <taxon>Eukaryota</taxon>
        <taxon>Fungi</taxon>
        <taxon>Dikarya</taxon>
        <taxon>Ascomycota</taxon>
        <taxon>Pezizomycotina</taxon>
        <taxon>Sordariomycetes</taxon>
        <taxon>Sordariomycetidae</taxon>
        <taxon>Sordariales</taxon>
        <taxon>Chaetomiaceae</taxon>
        <taxon>Staphylotrichum</taxon>
    </lineage>
</organism>
<evidence type="ECO:0000256" key="1">
    <source>
        <dbReference type="SAM" id="MobiDB-lite"/>
    </source>
</evidence>
<dbReference type="AlphaFoldDB" id="A0AAN6MHJ7"/>
<feature type="compositionally biased region" description="Gly residues" evidence="1">
    <location>
        <begin position="83"/>
        <end position="95"/>
    </location>
</feature>
<evidence type="ECO:0000313" key="2">
    <source>
        <dbReference type="EMBL" id="KAK3900238.1"/>
    </source>
</evidence>
<keyword evidence="3" id="KW-1185">Reference proteome</keyword>
<dbReference type="Gene3D" id="3.40.50.300">
    <property type="entry name" value="P-loop containing nucleotide triphosphate hydrolases"/>
    <property type="match status" value="1"/>
</dbReference>
<reference evidence="2" key="1">
    <citation type="journal article" date="2023" name="Mol. Phylogenet. Evol.">
        <title>Genome-scale phylogeny and comparative genomics of the fungal order Sordariales.</title>
        <authorList>
            <person name="Hensen N."/>
            <person name="Bonometti L."/>
            <person name="Westerberg I."/>
            <person name="Brannstrom I.O."/>
            <person name="Guillou S."/>
            <person name="Cros-Aarteil S."/>
            <person name="Calhoun S."/>
            <person name="Haridas S."/>
            <person name="Kuo A."/>
            <person name="Mondo S."/>
            <person name="Pangilinan J."/>
            <person name="Riley R."/>
            <person name="LaButti K."/>
            <person name="Andreopoulos B."/>
            <person name="Lipzen A."/>
            <person name="Chen C."/>
            <person name="Yan M."/>
            <person name="Daum C."/>
            <person name="Ng V."/>
            <person name="Clum A."/>
            <person name="Steindorff A."/>
            <person name="Ohm R.A."/>
            <person name="Martin F."/>
            <person name="Silar P."/>
            <person name="Natvig D.O."/>
            <person name="Lalanne C."/>
            <person name="Gautier V."/>
            <person name="Ament-Velasquez S.L."/>
            <person name="Kruys A."/>
            <person name="Hutchinson M.I."/>
            <person name="Powell A.J."/>
            <person name="Barry K."/>
            <person name="Miller A.N."/>
            <person name="Grigoriev I.V."/>
            <person name="Debuchy R."/>
            <person name="Gladieux P."/>
            <person name="Hiltunen Thoren M."/>
            <person name="Johannesson H."/>
        </authorList>
    </citation>
    <scope>NUCLEOTIDE SEQUENCE</scope>
    <source>
        <strain evidence="2">CBS 103.79</strain>
    </source>
</reference>
<evidence type="ECO:0000313" key="3">
    <source>
        <dbReference type="Proteomes" id="UP001303889"/>
    </source>
</evidence>
<dbReference type="EMBL" id="MU855692">
    <property type="protein sequence ID" value="KAK3900238.1"/>
    <property type="molecule type" value="Genomic_DNA"/>
</dbReference>
<feature type="compositionally biased region" description="Basic and acidic residues" evidence="1">
    <location>
        <begin position="145"/>
        <end position="157"/>
    </location>
</feature>
<reference evidence="2" key="2">
    <citation type="submission" date="2023-05" db="EMBL/GenBank/DDBJ databases">
        <authorList>
            <consortium name="Lawrence Berkeley National Laboratory"/>
            <person name="Steindorff A."/>
            <person name="Hensen N."/>
            <person name="Bonometti L."/>
            <person name="Westerberg I."/>
            <person name="Brannstrom I.O."/>
            <person name="Guillou S."/>
            <person name="Cros-Aarteil S."/>
            <person name="Calhoun S."/>
            <person name="Haridas S."/>
            <person name="Kuo A."/>
            <person name="Mondo S."/>
            <person name="Pangilinan J."/>
            <person name="Riley R."/>
            <person name="Labutti K."/>
            <person name="Andreopoulos B."/>
            <person name="Lipzen A."/>
            <person name="Chen C."/>
            <person name="Yanf M."/>
            <person name="Daum C."/>
            <person name="Ng V."/>
            <person name="Clum A."/>
            <person name="Ohm R."/>
            <person name="Martin F."/>
            <person name="Silar P."/>
            <person name="Natvig D."/>
            <person name="Lalanne C."/>
            <person name="Gautier V."/>
            <person name="Ament-Velasquez S.L."/>
            <person name="Kruys A."/>
            <person name="Hutchinson M.I."/>
            <person name="Powell A.J."/>
            <person name="Barry K."/>
            <person name="Miller A.N."/>
            <person name="Grigoriev I.V."/>
            <person name="Debuchy R."/>
            <person name="Gladieux P."/>
            <person name="Thoren M.H."/>
            <person name="Johannesson H."/>
        </authorList>
    </citation>
    <scope>NUCLEOTIDE SEQUENCE</scope>
    <source>
        <strain evidence="2">CBS 103.79</strain>
    </source>
</reference>
<dbReference type="SUPFAM" id="SSF52540">
    <property type="entry name" value="P-loop containing nucleoside triphosphate hydrolases"/>
    <property type="match status" value="1"/>
</dbReference>
<comment type="caution">
    <text evidence="2">The sequence shown here is derived from an EMBL/GenBank/DDBJ whole genome shotgun (WGS) entry which is preliminary data.</text>
</comment>
<dbReference type="InterPro" id="IPR027417">
    <property type="entry name" value="P-loop_NTPase"/>
</dbReference>
<protein>
    <submittedName>
        <fullName evidence="2">Uncharacterized protein</fullName>
    </submittedName>
</protein>
<gene>
    <name evidence="2" type="ORF">C8A05DRAFT_45873</name>
</gene>
<feature type="compositionally biased region" description="Pro residues" evidence="1">
    <location>
        <begin position="1"/>
        <end position="12"/>
    </location>
</feature>
<feature type="compositionally biased region" description="Basic and acidic residues" evidence="1">
    <location>
        <begin position="100"/>
        <end position="119"/>
    </location>
</feature>
<feature type="compositionally biased region" description="Low complexity" evidence="1">
    <location>
        <begin position="55"/>
        <end position="72"/>
    </location>
</feature>
<accession>A0AAN6MHJ7</accession>
<feature type="region of interest" description="Disordered" evidence="1">
    <location>
        <begin position="1"/>
        <end position="188"/>
    </location>
</feature>
<proteinExistence type="predicted"/>
<dbReference type="Proteomes" id="UP001303889">
    <property type="component" value="Unassembled WGS sequence"/>
</dbReference>
<name>A0AAN6MHJ7_9PEZI</name>